<proteinExistence type="predicted"/>
<dbReference type="EMBL" id="BK014869">
    <property type="protein sequence ID" value="DAD79630.1"/>
    <property type="molecule type" value="Genomic_DNA"/>
</dbReference>
<evidence type="ECO:0000313" key="1">
    <source>
        <dbReference type="EMBL" id="DAD79630.1"/>
    </source>
</evidence>
<reference evidence="1" key="1">
    <citation type="journal article" date="2021" name="Proc. Natl. Acad. Sci. U.S.A.">
        <title>A Catalog of Tens of Thousands of Viruses from Human Metagenomes Reveals Hidden Associations with Chronic Diseases.</title>
        <authorList>
            <person name="Tisza M.J."/>
            <person name="Buck C.B."/>
        </authorList>
    </citation>
    <scope>NUCLEOTIDE SEQUENCE</scope>
    <source>
        <strain evidence="1">Ct53O25</strain>
    </source>
</reference>
<protein>
    <submittedName>
        <fullName evidence="1">Uncharacterized protein</fullName>
    </submittedName>
</protein>
<sequence>MAKTVKLVTDKDFSSLFSLDNGTVDIAQTKLKELIREVASEVKEYELEVVSPGQVQIVQDTKTKYRKLVAINGAGAGMVALDFICRSNRGRVVAFRMPEGAPLPTRSITTNAGGGILWWDAGTRDIIFTQIENNTRVVLNLSGFFA</sequence>
<organism evidence="1">
    <name type="scientific">Podoviridae sp. ct53O25</name>
    <dbReference type="NCBI Taxonomy" id="2826539"/>
    <lineage>
        <taxon>Viruses</taxon>
        <taxon>Duplodnaviria</taxon>
        <taxon>Heunggongvirae</taxon>
        <taxon>Uroviricota</taxon>
        <taxon>Caudoviricetes</taxon>
    </lineage>
</organism>
<accession>A0A8S5MBM0</accession>
<name>A0A8S5MBM0_9CAUD</name>